<dbReference type="Proteomes" id="UP000649604">
    <property type="component" value="Unassembled WGS sequence"/>
</dbReference>
<evidence type="ECO:0000256" key="4">
    <source>
        <dbReference type="ARBA" id="ARBA00024226"/>
    </source>
</evidence>
<dbReference type="InterPro" id="IPR016162">
    <property type="entry name" value="Ald_DH_N"/>
</dbReference>
<dbReference type="InterPro" id="IPR016163">
    <property type="entry name" value="Ald_DH_C"/>
</dbReference>
<evidence type="ECO:0000256" key="3">
    <source>
        <dbReference type="ARBA" id="ARBA00023027"/>
    </source>
</evidence>
<evidence type="ECO:0000259" key="7">
    <source>
        <dbReference type="Pfam" id="PF00171"/>
    </source>
</evidence>
<comment type="caution">
    <text evidence="8">The sequence shown here is derived from an EMBL/GenBank/DDBJ whole genome shotgun (WGS) entry which is preliminary data.</text>
</comment>
<dbReference type="InterPro" id="IPR044638">
    <property type="entry name" value="ALDH7A1-like"/>
</dbReference>
<keyword evidence="3" id="KW-0520">NAD</keyword>
<accession>A0A9D5JU99</accession>
<evidence type="ECO:0000256" key="6">
    <source>
        <dbReference type="RuleBase" id="RU003345"/>
    </source>
</evidence>
<evidence type="ECO:0000256" key="5">
    <source>
        <dbReference type="PROSITE-ProRule" id="PRU10007"/>
    </source>
</evidence>
<dbReference type="AlphaFoldDB" id="A0A9D5JU99"/>
<dbReference type="EC" id="1.2.1.3" evidence="4"/>
<evidence type="ECO:0000313" key="8">
    <source>
        <dbReference type="EMBL" id="MBD3324037.1"/>
    </source>
</evidence>
<sequence length="460" mass="49767">MQITQAKEQILEKLDLQELNAGGFYGEWTDTAERPVIESVSPINGEPLAQVAQGTPEDYERVLTHAEQAYRIWSAIPAPRRGEIVKAIGEKLLQHKEDLGLLISLEVGKTLSEGQGEVQEAIDIANFAAGLSRQLYGYTIASERPHHRMYEQWHPLGCVGVITAFNFPCAVWSWNAFIAAVVGDVVVWKPSSSATLIAIALTKIVNSVLARHDLPPVFFLISGSGRTIGERMATDRRLPVLSFTGSTPTGGKIADHVAHRFGKSILELGGNNAAIVTPKADMDVALKGVVFGALATTGQRCTSTRRAIVHEAIYDEFVGKMQSIYQNITVANPLEPSTLVGPLIHQNAVQAYQQAVETITAQGGKILCGGDVTTVQGCEGGYYVLPTLVEASPDMEIVKQETFAPILYVLKYATLEEALDLHNAVPQGLASAIFTTDLREAEYFLSHRGSDCGIANVNTS</sequence>
<protein>
    <recommendedName>
        <fullName evidence="4">aldehyde dehydrogenase (NAD(+))</fullName>
        <ecNumber evidence="4">1.2.1.3</ecNumber>
    </recommendedName>
</protein>
<evidence type="ECO:0000256" key="1">
    <source>
        <dbReference type="ARBA" id="ARBA00011881"/>
    </source>
</evidence>
<dbReference type="InterPro" id="IPR029510">
    <property type="entry name" value="Ald_DH_CS_GLU"/>
</dbReference>
<dbReference type="Gene3D" id="3.40.605.10">
    <property type="entry name" value="Aldehyde Dehydrogenase, Chain A, domain 1"/>
    <property type="match status" value="1"/>
</dbReference>
<evidence type="ECO:0000313" key="9">
    <source>
        <dbReference type="Proteomes" id="UP000649604"/>
    </source>
</evidence>
<comment type="subunit">
    <text evidence="1">Homotetramer.</text>
</comment>
<feature type="active site" evidence="5">
    <location>
        <position position="267"/>
    </location>
</feature>
<evidence type="ECO:0000256" key="2">
    <source>
        <dbReference type="ARBA" id="ARBA00023002"/>
    </source>
</evidence>
<dbReference type="PANTHER" id="PTHR43521:SF1">
    <property type="entry name" value="ALPHA-AMINOADIPIC SEMIALDEHYDE DEHYDROGENASE"/>
    <property type="match status" value="1"/>
</dbReference>
<name>A0A9D5JU99_9BACT</name>
<dbReference type="EMBL" id="WJJP01000176">
    <property type="protein sequence ID" value="MBD3324037.1"/>
    <property type="molecule type" value="Genomic_DNA"/>
</dbReference>
<dbReference type="PANTHER" id="PTHR43521">
    <property type="entry name" value="ALPHA-AMINOADIPIC SEMIALDEHYDE DEHYDROGENASE"/>
    <property type="match status" value="1"/>
</dbReference>
<reference evidence="8" key="1">
    <citation type="submission" date="2019-11" db="EMBL/GenBank/DDBJ databases">
        <title>Microbial mats filling the niche in hypersaline microbial mats.</title>
        <authorList>
            <person name="Wong H.L."/>
            <person name="Macleod F.I."/>
            <person name="White R.A. III"/>
            <person name="Burns B.P."/>
        </authorList>
    </citation>
    <scope>NUCLEOTIDE SEQUENCE</scope>
    <source>
        <strain evidence="8">Rbin_158</strain>
    </source>
</reference>
<keyword evidence="2 6" id="KW-0560">Oxidoreductase</keyword>
<dbReference type="SUPFAM" id="SSF53720">
    <property type="entry name" value="ALDH-like"/>
    <property type="match status" value="1"/>
</dbReference>
<gene>
    <name evidence="8" type="ORF">GF339_05595</name>
</gene>
<dbReference type="Gene3D" id="3.40.309.10">
    <property type="entry name" value="Aldehyde Dehydrogenase, Chain A, domain 2"/>
    <property type="match status" value="1"/>
</dbReference>
<dbReference type="GO" id="GO:0004029">
    <property type="term" value="F:aldehyde dehydrogenase (NAD+) activity"/>
    <property type="evidence" value="ECO:0007669"/>
    <property type="project" value="UniProtKB-EC"/>
</dbReference>
<comment type="similarity">
    <text evidence="6">Belongs to the aldehyde dehydrogenase family.</text>
</comment>
<feature type="domain" description="Aldehyde dehydrogenase" evidence="7">
    <location>
        <begin position="28"/>
        <end position="459"/>
    </location>
</feature>
<feature type="non-terminal residue" evidence="8">
    <location>
        <position position="460"/>
    </location>
</feature>
<dbReference type="InterPro" id="IPR015590">
    <property type="entry name" value="Aldehyde_DH_dom"/>
</dbReference>
<dbReference type="Pfam" id="PF00171">
    <property type="entry name" value="Aldedh"/>
    <property type="match status" value="1"/>
</dbReference>
<organism evidence="8 9">
    <name type="scientific">candidate division KSB3 bacterium</name>
    <dbReference type="NCBI Taxonomy" id="2044937"/>
    <lineage>
        <taxon>Bacteria</taxon>
        <taxon>candidate division KSB3</taxon>
    </lineage>
</organism>
<dbReference type="InterPro" id="IPR016161">
    <property type="entry name" value="Ald_DH/histidinol_DH"/>
</dbReference>
<dbReference type="PROSITE" id="PS00687">
    <property type="entry name" value="ALDEHYDE_DEHYDR_GLU"/>
    <property type="match status" value="1"/>
</dbReference>
<proteinExistence type="inferred from homology"/>